<dbReference type="InterPro" id="IPR023885">
    <property type="entry name" value="4Fe4S-binding_SPASM_dom"/>
</dbReference>
<keyword evidence="6" id="KW-0411">Iron-sulfur</keyword>
<proteinExistence type="predicted"/>
<keyword evidence="7" id="KW-0175">Coiled coil</keyword>
<dbReference type="SFLD" id="SFLDG01386">
    <property type="entry name" value="main_SPASM_domain-containing"/>
    <property type="match status" value="1"/>
</dbReference>
<keyword evidence="4" id="KW-0479">Metal-binding</keyword>
<evidence type="ECO:0000256" key="5">
    <source>
        <dbReference type="ARBA" id="ARBA00023004"/>
    </source>
</evidence>
<feature type="coiled-coil region" evidence="7">
    <location>
        <begin position="257"/>
        <end position="284"/>
    </location>
</feature>
<keyword evidence="5" id="KW-0408">Iron</keyword>
<dbReference type="InterPro" id="IPR007197">
    <property type="entry name" value="rSAM"/>
</dbReference>
<dbReference type="Proteomes" id="UP000276437">
    <property type="component" value="Chromosome"/>
</dbReference>
<dbReference type="InterPro" id="IPR023867">
    <property type="entry name" value="Sulphatase_maturase_rSAM"/>
</dbReference>
<keyword evidence="2" id="KW-0004">4Fe-4S</keyword>
<gene>
    <name evidence="9" type="ORF">MAMMFC1_01303</name>
</gene>
<dbReference type="PROSITE" id="PS51918">
    <property type="entry name" value="RADICAL_SAM"/>
    <property type="match status" value="1"/>
</dbReference>
<dbReference type="InterPro" id="IPR013785">
    <property type="entry name" value="Aldolase_TIM"/>
</dbReference>
<dbReference type="SFLD" id="SFLDG01067">
    <property type="entry name" value="SPASM/twitch_domain_containing"/>
    <property type="match status" value="1"/>
</dbReference>
<dbReference type="PANTHER" id="PTHR43787:SF3">
    <property type="entry name" value="ARYLSULFATASE REGULATORY PROTEIN"/>
    <property type="match status" value="1"/>
</dbReference>
<dbReference type="SFLD" id="SFLDG01384">
    <property type="entry name" value="thioether_bond_formation_requi"/>
    <property type="match status" value="1"/>
</dbReference>
<dbReference type="EMBL" id="AP018449">
    <property type="protein sequence ID" value="BBB90642.1"/>
    <property type="molecule type" value="Genomic_DNA"/>
</dbReference>
<evidence type="ECO:0000256" key="7">
    <source>
        <dbReference type="SAM" id="Coils"/>
    </source>
</evidence>
<keyword evidence="10" id="KW-1185">Reference proteome</keyword>
<evidence type="ECO:0000256" key="6">
    <source>
        <dbReference type="ARBA" id="ARBA00023014"/>
    </source>
</evidence>
<dbReference type="CDD" id="cd01335">
    <property type="entry name" value="Radical_SAM"/>
    <property type="match status" value="1"/>
</dbReference>
<evidence type="ECO:0000313" key="9">
    <source>
        <dbReference type="EMBL" id="BBB90642.1"/>
    </source>
</evidence>
<evidence type="ECO:0000313" key="10">
    <source>
        <dbReference type="Proteomes" id="UP000276437"/>
    </source>
</evidence>
<evidence type="ECO:0000256" key="2">
    <source>
        <dbReference type="ARBA" id="ARBA00022485"/>
    </source>
</evidence>
<dbReference type="Gene3D" id="3.20.20.70">
    <property type="entry name" value="Aldolase class I"/>
    <property type="match status" value="1"/>
</dbReference>
<dbReference type="NCBIfam" id="TIGR04085">
    <property type="entry name" value="rSAM_more_4Fe4S"/>
    <property type="match status" value="1"/>
</dbReference>
<name>A0A348AHU4_9FIRM</name>
<evidence type="ECO:0000256" key="3">
    <source>
        <dbReference type="ARBA" id="ARBA00022691"/>
    </source>
</evidence>
<accession>A0A348AHU4</accession>
<dbReference type="InterPro" id="IPR058240">
    <property type="entry name" value="rSAM_sf"/>
</dbReference>
<dbReference type="SFLD" id="SFLDS00029">
    <property type="entry name" value="Radical_SAM"/>
    <property type="match status" value="1"/>
</dbReference>
<dbReference type="GO" id="GO:0016491">
    <property type="term" value="F:oxidoreductase activity"/>
    <property type="evidence" value="ECO:0007669"/>
    <property type="project" value="InterPro"/>
</dbReference>
<evidence type="ECO:0000259" key="8">
    <source>
        <dbReference type="PROSITE" id="PS51918"/>
    </source>
</evidence>
<keyword evidence="3" id="KW-0949">S-adenosyl-L-methionine</keyword>
<dbReference type="UniPathway" id="UPA00782"/>
<dbReference type="SUPFAM" id="SSF102114">
    <property type="entry name" value="Radical SAM enzymes"/>
    <property type="match status" value="1"/>
</dbReference>
<evidence type="ECO:0000256" key="4">
    <source>
        <dbReference type="ARBA" id="ARBA00022723"/>
    </source>
</evidence>
<evidence type="ECO:0000256" key="1">
    <source>
        <dbReference type="ARBA" id="ARBA00001966"/>
    </source>
</evidence>
<organism evidence="9 10">
    <name type="scientific">Methylomusa anaerophila</name>
    <dbReference type="NCBI Taxonomy" id="1930071"/>
    <lineage>
        <taxon>Bacteria</taxon>
        <taxon>Bacillati</taxon>
        <taxon>Bacillota</taxon>
        <taxon>Negativicutes</taxon>
        <taxon>Selenomonadales</taxon>
        <taxon>Sporomusaceae</taxon>
        <taxon>Methylomusa</taxon>
    </lineage>
</organism>
<dbReference type="Pfam" id="PF04055">
    <property type="entry name" value="Radical_SAM"/>
    <property type="match status" value="1"/>
</dbReference>
<dbReference type="GO" id="GO:0051539">
    <property type="term" value="F:4 iron, 4 sulfur cluster binding"/>
    <property type="evidence" value="ECO:0007669"/>
    <property type="project" value="UniProtKB-KW"/>
</dbReference>
<dbReference type="PANTHER" id="PTHR43787">
    <property type="entry name" value="FEMO COFACTOR BIOSYNTHESIS PROTEIN NIFB-RELATED"/>
    <property type="match status" value="1"/>
</dbReference>
<comment type="cofactor">
    <cofactor evidence="1">
        <name>[4Fe-4S] cluster</name>
        <dbReference type="ChEBI" id="CHEBI:49883"/>
    </cofactor>
</comment>
<protein>
    <recommendedName>
        <fullName evidence="8">Radical SAM core domain-containing protein</fullName>
    </recommendedName>
</protein>
<dbReference type="AlphaFoldDB" id="A0A348AHU4"/>
<sequence>MVKPSIYNFIWPAEQQDKVIVFNSMTTALIELDKDCAAVLNKPGFALEELSFGDRLLVAGLKEGGFVLDDEIDELQVLKFNYNRQKYDPGRMGLTIAPTMLCNFACTYCFEQPGEGDRRDGGHSIMPEPVRQELVDFVARAAKNLKSLQVIWYGGEPLLAQDVIVELSEKFISLAAENNIAYSAYMVTNGYLADENRWTVQKLKENRISTIQVTLDGPPEVHNRRRMLKSGRGSTFERILNNIKLLLSQGLAVHLRINVDRSNMENAEELLDILEAENLKDIQNIYLGQVHADTAGCKSVESSCATTEEFTRFSCAFHRTLAHRGFKAGRYPRSAVSCSANYLNAFVIDPDGDMYKCWHEVGNKPLAVGNIAGFDKPRDRQQRMREIRWLTWEPFAYAGCLSCKLVPVCMGGCSYRAMHAGDNQPDCLEWKYGLEDYIKLRCRPTEMNQ</sequence>
<feature type="domain" description="Radical SAM core" evidence="8">
    <location>
        <begin position="86"/>
        <end position="330"/>
    </location>
</feature>
<dbReference type="GO" id="GO:0046872">
    <property type="term" value="F:metal ion binding"/>
    <property type="evidence" value="ECO:0007669"/>
    <property type="project" value="UniProtKB-KW"/>
</dbReference>
<reference evidence="9 10" key="1">
    <citation type="journal article" date="2018" name="Int. J. Syst. Evol. Microbiol.">
        <title>Methylomusa anaerophila gen. nov., sp. nov., an anaerobic methanol-utilizing bacterium isolated from a microbial fuel cell.</title>
        <authorList>
            <person name="Amano N."/>
            <person name="Yamamuro A."/>
            <person name="Miyahara M."/>
            <person name="Kouzuma A."/>
            <person name="Abe T."/>
            <person name="Watanabe K."/>
        </authorList>
    </citation>
    <scope>NUCLEOTIDE SEQUENCE [LARGE SCALE GENOMIC DNA]</scope>
    <source>
        <strain evidence="9 10">MMFC1</strain>
    </source>
</reference>
<dbReference type="KEGG" id="mana:MAMMFC1_01303"/>